<dbReference type="EMBL" id="NBII01000001">
    <property type="protein sequence ID" value="PAV23483.1"/>
    <property type="molecule type" value="Genomic_DNA"/>
</dbReference>
<protein>
    <recommendedName>
        <fullName evidence="5">Mini-chromosome maintenance complex-binding protein</fullName>
    </recommendedName>
</protein>
<dbReference type="OrthoDB" id="329666at2759"/>
<reference evidence="3 4" key="1">
    <citation type="journal article" date="2017" name="Mol. Ecol.">
        <title>Comparative and population genomic landscape of Phellinus noxius: A hypervariable fungus causing root rot in trees.</title>
        <authorList>
            <person name="Chung C.L."/>
            <person name="Lee T.J."/>
            <person name="Akiba M."/>
            <person name="Lee H.H."/>
            <person name="Kuo T.H."/>
            <person name="Liu D."/>
            <person name="Ke H.M."/>
            <person name="Yokoi T."/>
            <person name="Roa M.B."/>
            <person name="Lu M.J."/>
            <person name="Chang Y.Y."/>
            <person name="Ann P.J."/>
            <person name="Tsai J.N."/>
            <person name="Chen C.Y."/>
            <person name="Tzean S.S."/>
            <person name="Ota Y."/>
            <person name="Hattori T."/>
            <person name="Sahashi N."/>
            <person name="Liou R.F."/>
            <person name="Kikuchi T."/>
            <person name="Tsai I.J."/>
        </authorList>
    </citation>
    <scope>NUCLEOTIDE SEQUENCE [LARGE SCALE GENOMIC DNA]</scope>
    <source>
        <strain evidence="3 4">FFPRI411160</strain>
    </source>
</reference>
<dbReference type="InParanoid" id="A0A286UV55"/>
<evidence type="ECO:0000256" key="1">
    <source>
        <dbReference type="ARBA" id="ARBA00004123"/>
    </source>
</evidence>
<proteinExistence type="predicted"/>
<accession>A0A286UV55</accession>
<dbReference type="GO" id="GO:0005634">
    <property type="term" value="C:nucleus"/>
    <property type="evidence" value="ECO:0007669"/>
    <property type="project" value="UniProtKB-SubCell"/>
</dbReference>
<comment type="subcellular location">
    <subcellularLocation>
        <location evidence="1">Nucleus</location>
    </subcellularLocation>
</comment>
<sequence>MVSSTVIDAIASPYDAINDIFRALPSQDKVSEFPLHVSRYFSSVLENSMDQIPLLDTTSNSYRSGSLIRFKGMIQDTSCSPEVYMSSFNETLPGGWGIENISHTEHAELRLDHTKLGERDVVWAVSIPGETQWCKPPHNNTSIGEALTISDSPFNKPHKFPFPDTRHIALQLKIYSSAGLLKPASVHDFVGIFTFDHAHSEFQAESLIPTLHVLFYYPIPKTLLPNPLSTFPNSQAMTIRESIITWLSNEALGCDRNAAEWILLSCLSSMESREPPLFPMSIVLSRFPRETGIPTLKYLLEAILPLFHFLPLSLSFLNEQKFQPESIDEDLHSAIFQVPSSSTFLITEAGIEEGNLTAKGTENARAIQEVAKSQNLRYKFPFNEYSFPTDITLITLTDGKESLFLKSEIHVPLKSSPSDLYRNKDSIEWPPEEILNKFRDYILRGKNIQRPNVDASVSTHIKNEFVSERQKNSSYSPDDLIFLMTIAKNIAISKLEHEMTLDSWVSAKALYTQRKTGSN</sequence>
<dbReference type="PANTHER" id="PTHR13489:SF0">
    <property type="entry name" value="MINI-CHROMOSOME MAINTENANCE COMPLEX-BINDING PROTEIN"/>
    <property type="match status" value="1"/>
</dbReference>
<dbReference type="AlphaFoldDB" id="A0A286UV55"/>
<evidence type="ECO:0000313" key="3">
    <source>
        <dbReference type="EMBL" id="PAV23483.1"/>
    </source>
</evidence>
<dbReference type="GO" id="GO:0006261">
    <property type="term" value="P:DNA-templated DNA replication"/>
    <property type="evidence" value="ECO:0007669"/>
    <property type="project" value="TreeGrafter"/>
</dbReference>
<dbReference type="InterPro" id="IPR019140">
    <property type="entry name" value="MCM_complex-bd"/>
</dbReference>
<evidence type="ECO:0000313" key="4">
    <source>
        <dbReference type="Proteomes" id="UP000217199"/>
    </source>
</evidence>
<name>A0A286UV55_9AGAM</name>
<dbReference type="FunCoup" id="A0A286UV55">
    <property type="interactions" value="10"/>
</dbReference>
<dbReference type="GO" id="GO:0003682">
    <property type="term" value="F:chromatin binding"/>
    <property type="evidence" value="ECO:0007669"/>
    <property type="project" value="TreeGrafter"/>
</dbReference>
<dbReference type="Proteomes" id="UP000217199">
    <property type="component" value="Unassembled WGS sequence"/>
</dbReference>
<dbReference type="STRING" id="2282107.A0A286UV55"/>
<evidence type="ECO:0000256" key="2">
    <source>
        <dbReference type="ARBA" id="ARBA00023242"/>
    </source>
</evidence>
<comment type="caution">
    <text evidence="3">The sequence shown here is derived from an EMBL/GenBank/DDBJ whole genome shotgun (WGS) entry which is preliminary data.</text>
</comment>
<keyword evidence="2" id="KW-0539">Nucleus</keyword>
<organism evidence="3 4">
    <name type="scientific">Pyrrhoderma noxium</name>
    <dbReference type="NCBI Taxonomy" id="2282107"/>
    <lineage>
        <taxon>Eukaryota</taxon>
        <taxon>Fungi</taxon>
        <taxon>Dikarya</taxon>
        <taxon>Basidiomycota</taxon>
        <taxon>Agaricomycotina</taxon>
        <taxon>Agaricomycetes</taxon>
        <taxon>Hymenochaetales</taxon>
        <taxon>Hymenochaetaceae</taxon>
        <taxon>Pyrrhoderma</taxon>
    </lineage>
</organism>
<dbReference type="PANTHER" id="PTHR13489">
    <property type="entry name" value="MINI-CHROMOSOME MAINTENANCE COMPLEX-BINDING PROTEIN"/>
    <property type="match status" value="1"/>
</dbReference>
<keyword evidence="4" id="KW-1185">Reference proteome</keyword>
<gene>
    <name evidence="3" type="ORF">PNOK_0055100</name>
</gene>
<dbReference type="Pfam" id="PF09739">
    <property type="entry name" value="MCM_bind"/>
    <property type="match status" value="2"/>
</dbReference>
<evidence type="ECO:0008006" key="5">
    <source>
        <dbReference type="Google" id="ProtNLM"/>
    </source>
</evidence>